<dbReference type="Pfam" id="PF00593">
    <property type="entry name" value="TonB_dep_Rec_b-barrel"/>
    <property type="match status" value="1"/>
</dbReference>
<evidence type="ECO:0000256" key="8">
    <source>
        <dbReference type="ARBA" id="ARBA00023077"/>
    </source>
</evidence>
<evidence type="ECO:0000259" key="15">
    <source>
        <dbReference type="Pfam" id="PF00593"/>
    </source>
</evidence>
<evidence type="ECO:0000256" key="6">
    <source>
        <dbReference type="ARBA" id="ARBA00023004"/>
    </source>
</evidence>
<comment type="similarity">
    <text evidence="11 12">Belongs to the TonB-dependent receptor family.</text>
</comment>
<dbReference type="Gene3D" id="2.40.170.20">
    <property type="entry name" value="TonB-dependent receptor, beta-barrel domain"/>
    <property type="match status" value="2"/>
</dbReference>
<evidence type="ECO:0000313" key="17">
    <source>
        <dbReference type="EMBL" id="AVR98271.1"/>
    </source>
</evidence>
<protein>
    <submittedName>
        <fullName evidence="17">TonB-dependent receptor</fullName>
    </submittedName>
</protein>
<dbReference type="PANTHER" id="PTHR32552">
    <property type="entry name" value="FERRICHROME IRON RECEPTOR-RELATED"/>
    <property type="match status" value="1"/>
</dbReference>
<dbReference type="RefSeq" id="WP_107143606.1">
    <property type="nucleotide sequence ID" value="NZ_CP028324.1"/>
</dbReference>
<comment type="subcellular location">
    <subcellularLocation>
        <location evidence="1 11">Cell outer membrane</location>
        <topology evidence="1 11">Multi-pass membrane protein</topology>
    </subcellularLocation>
</comment>
<feature type="domain" description="TonB-dependent receptor-like beta-barrel" evidence="15">
    <location>
        <begin position="312"/>
        <end position="781"/>
    </location>
</feature>
<feature type="domain" description="TonB-dependent receptor plug" evidence="16">
    <location>
        <begin position="74"/>
        <end position="182"/>
    </location>
</feature>
<keyword evidence="8 12" id="KW-0798">TonB box</keyword>
<name>A0A2R4CF55_9BURK</name>
<evidence type="ECO:0000256" key="5">
    <source>
        <dbReference type="ARBA" id="ARBA00022692"/>
    </source>
</evidence>
<evidence type="ECO:0000256" key="12">
    <source>
        <dbReference type="RuleBase" id="RU003357"/>
    </source>
</evidence>
<feature type="region of interest" description="Disordered" evidence="13">
    <location>
        <begin position="35"/>
        <end position="55"/>
    </location>
</feature>
<dbReference type="Proteomes" id="UP000240505">
    <property type="component" value="Chromosome"/>
</dbReference>
<organism evidence="17 18">
    <name type="scientific">Pseudoduganella armeniaca</name>
    <dbReference type="NCBI Taxonomy" id="2072590"/>
    <lineage>
        <taxon>Bacteria</taxon>
        <taxon>Pseudomonadati</taxon>
        <taxon>Pseudomonadota</taxon>
        <taxon>Betaproteobacteria</taxon>
        <taxon>Burkholderiales</taxon>
        <taxon>Oxalobacteraceae</taxon>
        <taxon>Telluria group</taxon>
        <taxon>Pseudoduganella</taxon>
    </lineage>
</organism>
<dbReference type="KEGG" id="masz:C9I28_23495"/>
<dbReference type="AlphaFoldDB" id="A0A2R4CF55"/>
<gene>
    <name evidence="17" type="ORF">C9I28_23495</name>
</gene>
<dbReference type="InterPro" id="IPR012910">
    <property type="entry name" value="Plug_dom"/>
</dbReference>
<keyword evidence="4" id="KW-0410">Iron transport</keyword>
<evidence type="ECO:0000256" key="1">
    <source>
        <dbReference type="ARBA" id="ARBA00004571"/>
    </source>
</evidence>
<keyword evidence="3 11" id="KW-1134">Transmembrane beta strand</keyword>
<keyword evidence="7" id="KW-0406">Ion transport</keyword>
<feature type="signal peptide" evidence="14">
    <location>
        <begin position="1"/>
        <end position="31"/>
    </location>
</feature>
<evidence type="ECO:0000256" key="11">
    <source>
        <dbReference type="PROSITE-ProRule" id="PRU01360"/>
    </source>
</evidence>
<dbReference type="OrthoDB" id="8538693at2"/>
<evidence type="ECO:0000313" key="18">
    <source>
        <dbReference type="Proteomes" id="UP000240505"/>
    </source>
</evidence>
<keyword evidence="5 11" id="KW-0812">Transmembrane</keyword>
<keyword evidence="9 11" id="KW-0472">Membrane</keyword>
<keyword evidence="10 11" id="KW-0998">Cell outer membrane</keyword>
<evidence type="ECO:0000256" key="4">
    <source>
        <dbReference type="ARBA" id="ARBA00022496"/>
    </source>
</evidence>
<dbReference type="GO" id="GO:0009279">
    <property type="term" value="C:cell outer membrane"/>
    <property type="evidence" value="ECO:0007669"/>
    <property type="project" value="UniProtKB-SubCell"/>
</dbReference>
<proteinExistence type="inferred from homology"/>
<evidence type="ECO:0000259" key="16">
    <source>
        <dbReference type="Pfam" id="PF07715"/>
    </source>
</evidence>
<evidence type="ECO:0000256" key="3">
    <source>
        <dbReference type="ARBA" id="ARBA00022452"/>
    </source>
</evidence>
<dbReference type="EMBL" id="CP028324">
    <property type="protein sequence ID" value="AVR98271.1"/>
    <property type="molecule type" value="Genomic_DNA"/>
</dbReference>
<evidence type="ECO:0000256" key="14">
    <source>
        <dbReference type="SAM" id="SignalP"/>
    </source>
</evidence>
<feature type="compositionally biased region" description="Low complexity" evidence="13">
    <location>
        <begin position="38"/>
        <end position="55"/>
    </location>
</feature>
<dbReference type="Pfam" id="PF07715">
    <property type="entry name" value="Plug"/>
    <property type="match status" value="1"/>
</dbReference>
<dbReference type="PANTHER" id="PTHR32552:SF81">
    <property type="entry name" value="TONB-DEPENDENT OUTER MEMBRANE RECEPTOR"/>
    <property type="match status" value="1"/>
</dbReference>
<evidence type="ECO:0000256" key="7">
    <source>
        <dbReference type="ARBA" id="ARBA00023065"/>
    </source>
</evidence>
<keyword evidence="17" id="KW-0675">Receptor</keyword>
<sequence length="816" mass="88184">MNTATPRARKLGSPIRLAVLTLLAGLNAAQAQTAGVNATPEAPKEQQQAQKATEASSTVIPEVYVTATKRSTSLQRTPVAVTAISAAALDDNHVQTIQDVVNLVPGFSATSQGDHGVITMTMRGIGNDSAKTEYADPEVAVFVDGIYSPRPEGATTLLFDLDGIEVLRGPQGTLWGRNSTVGAVNMQTAKPTLGSNSGYVEAGMGDYARVGGRGAFNIPLSDTAAMRVAFVHEQHDGYVDYQTPPNIPLVQQQAAAAPVIAAANAAHPNNPIAFQPLNNANFVQGGPKYNAQDQTALRLSLLWEIMPSLHWNVAYERYQDRGTPSMNLMQTPRAGQDLWSALIDTAPSLKRDSNSVRSRVDWAINPDMALAYIAGWSSFRGSSTYDQDGGSYVPTSFTTGGKSQANNTLLSKYKSYSHEVELQSTGKKQVDWLLGLYYGHENNAMRFDIPIMNGTQSGTVNWQGSFIQPKETVDSKAVFGQATWNLTDQWHLTGGARYTKDKRENIGGIGWGWNDKADVPQLPISPSTNPADAGSGFAVSSRNSGSFSGSKATWLGRVSYDITPTSMLYASVSTGYKSGGLQDGGIPYGQETLTNYELGSKSTFMNGMIRINNALYYEKFKGFQFSAPVTNPDGSHSLSTFNAEGAKVYGLETEIAAKLTKADRLQFTASYTHAELGALIGGSNDYTLPACSIPGISNCLDVTGNTMPHSPKWSTQLMYQHVFQLPAGTLTPRLSAHWESSSWLSVFNLGEPDRQGSYSKIDLGLRYDADKKYYVDLFVRNAADKNIKTSAQNPQGVWQAQYLPPRTIGFNAGYTF</sequence>
<keyword evidence="14" id="KW-0732">Signal</keyword>
<reference evidence="17 18" key="1">
    <citation type="submission" date="2018-03" db="EMBL/GenBank/DDBJ databases">
        <title>Massilia armeniaca sp. nov., isolated from desert soil.</title>
        <authorList>
            <person name="Huang H."/>
            <person name="Ren M."/>
        </authorList>
    </citation>
    <scope>NUCLEOTIDE SEQUENCE [LARGE SCALE GENOMIC DNA]</scope>
    <source>
        <strain evidence="17 18">ZMN-3</strain>
    </source>
</reference>
<evidence type="ECO:0000256" key="13">
    <source>
        <dbReference type="SAM" id="MobiDB-lite"/>
    </source>
</evidence>
<evidence type="ECO:0000256" key="10">
    <source>
        <dbReference type="ARBA" id="ARBA00023237"/>
    </source>
</evidence>
<evidence type="ECO:0000256" key="2">
    <source>
        <dbReference type="ARBA" id="ARBA00022448"/>
    </source>
</evidence>
<dbReference type="CDD" id="cd01347">
    <property type="entry name" value="ligand_gated_channel"/>
    <property type="match status" value="1"/>
</dbReference>
<dbReference type="SUPFAM" id="SSF56935">
    <property type="entry name" value="Porins"/>
    <property type="match status" value="1"/>
</dbReference>
<keyword evidence="6" id="KW-0408">Iron</keyword>
<dbReference type="InterPro" id="IPR039426">
    <property type="entry name" value="TonB-dep_rcpt-like"/>
</dbReference>
<dbReference type="InterPro" id="IPR000531">
    <property type="entry name" value="Beta-barrel_TonB"/>
</dbReference>
<keyword evidence="18" id="KW-1185">Reference proteome</keyword>
<feature type="chain" id="PRO_5015314527" evidence="14">
    <location>
        <begin position="32"/>
        <end position="816"/>
    </location>
</feature>
<evidence type="ECO:0000256" key="9">
    <source>
        <dbReference type="ARBA" id="ARBA00023136"/>
    </source>
</evidence>
<dbReference type="PROSITE" id="PS52016">
    <property type="entry name" value="TONB_DEPENDENT_REC_3"/>
    <property type="match status" value="1"/>
</dbReference>
<keyword evidence="2 11" id="KW-0813">Transport</keyword>
<dbReference type="GO" id="GO:0006826">
    <property type="term" value="P:iron ion transport"/>
    <property type="evidence" value="ECO:0007669"/>
    <property type="project" value="UniProtKB-KW"/>
</dbReference>
<dbReference type="InterPro" id="IPR036942">
    <property type="entry name" value="Beta-barrel_TonB_sf"/>
</dbReference>
<accession>A0A2R4CF55</accession>